<dbReference type="Proteomes" id="UP000613177">
    <property type="component" value="Unassembled WGS sequence"/>
</dbReference>
<accession>A0A8H7SSS5</accession>
<dbReference type="OrthoDB" id="2271149at2759"/>
<dbReference type="AlphaFoldDB" id="A0A8H7SSS5"/>
<name>A0A8H7SSS5_9FUNG</name>
<evidence type="ECO:0000313" key="2">
    <source>
        <dbReference type="EMBL" id="KAG2234602.1"/>
    </source>
</evidence>
<feature type="compositionally biased region" description="Polar residues" evidence="1">
    <location>
        <begin position="110"/>
        <end position="133"/>
    </location>
</feature>
<dbReference type="EMBL" id="JAEPRE010000049">
    <property type="protein sequence ID" value="KAG2234602.1"/>
    <property type="molecule type" value="Genomic_DNA"/>
</dbReference>
<sequence>MVEDIVFKASEEFIVEHTPPFTPPVPPAHSFIFNTKDPVWKEAFSQFEFDKIEAAGNIFQFNKLFPPDLDIYDAVAAVEAHPTEQDLLDDVFGFIKTSYRLSGTKAYGAKQSQSSSECKNSTRSMGSSSQAQRKQSEENADLSFS</sequence>
<comment type="caution">
    <text evidence="2">The sequence shown here is derived from an EMBL/GenBank/DDBJ whole genome shotgun (WGS) entry which is preliminary data.</text>
</comment>
<keyword evidence="3" id="KW-1185">Reference proteome</keyword>
<protein>
    <submittedName>
        <fullName evidence="2">Uncharacterized protein</fullName>
    </submittedName>
</protein>
<gene>
    <name evidence="2" type="ORF">INT48_003410</name>
</gene>
<reference evidence="2" key="1">
    <citation type="submission" date="2021-01" db="EMBL/GenBank/DDBJ databases">
        <title>Metabolic potential, ecology and presence of endohyphal bacteria is reflected in genomic diversity of Mucoromycotina.</title>
        <authorList>
            <person name="Muszewska A."/>
            <person name="Okrasinska A."/>
            <person name="Steczkiewicz K."/>
            <person name="Drgas O."/>
            <person name="Orlowska M."/>
            <person name="Perlinska-Lenart U."/>
            <person name="Aleksandrzak-Piekarczyk T."/>
            <person name="Szatraj K."/>
            <person name="Zielenkiewicz U."/>
            <person name="Pilsyk S."/>
            <person name="Malc E."/>
            <person name="Mieczkowski P."/>
            <person name="Kruszewska J.S."/>
            <person name="Biernat P."/>
            <person name="Pawlowska J."/>
        </authorList>
    </citation>
    <scope>NUCLEOTIDE SEQUENCE</scope>
    <source>
        <strain evidence="2">WA0000018081</strain>
    </source>
</reference>
<proteinExistence type="predicted"/>
<organism evidence="2 3">
    <name type="scientific">Thamnidium elegans</name>
    <dbReference type="NCBI Taxonomy" id="101142"/>
    <lineage>
        <taxon>Eukaryota</taxon>
        <taxon>Fungi</taxon>
        <taxon>Fungi incertae sedis</taxon>
        <taxon>Mucoromycota</taxon>
        <taxon>Mucoromycotina</taxon>
        <taxon>Mucoromycetes</taxon>
        <taxon>Mucorales</taxon>
        <taxon>Mucorineae</taxon>
        <taxon>Mucoraceae</taxon>
        <taxon>Thamnidium</taxon>
    </lineage>
</organism>
<feature type="region of interest" description="Disordered" evidence="1">
    <location>
        <begin position="104"/>
        <end position="145"/>
    </location>
</feature>
<evidence type="ECO:0000256" key="1">
    <source>
        <dbReference type="SAM" id="MobiDB-lite"/>
    </source>
</evidence>
<evidence type="ECO:0000313" key="3">
    <source>
        <dbReference type="Proteomes" id="UP000613177"/>
    </source>
</evidence>